<reference evidence="2 3" key="1">
    <citation type="submission" date="2020-03" db="EMBL/GenBank/DDBJ databases">
        <title>The Isolation and Genome Sequence of a Novel Cyanophage S-H34 from the Huanghai Sea, China.</title>
        <authorList>
            <person name="Jiang T."/>
        </authorList>
    </citation>
    <scope>NUCLEOTIDE SEQUENCE [LARGE SCALE GENOMIC DNA]</scope>
</reference>
<organism evidence="2 3">
    <name type="scientific">Synechococcus phage S-H34</name>
    <dbReference type="NCBI Taxonomy" id="2718942"/>
    <lineage>
        <taxon>Viruses</taxon>
        <taxon>Duplodnaviria</taxon>
        <taxon>Heunggongvirae</taxon>
        <taxon>Uroviricota</taxon>
        <taxon>Caudoviricetes</taxon>
        <taxon>Pantevenvirales</taxon>
        <taxon>Kyanoviridae</taxon>
        <taxon>Makaravirus</taxon>
        <taxon>Makaravirus thirtyfour</taxon>
    </lineage>
</organism>
<evidence type="ECO:0000313" key="3">
    <source>
        <dbReference type="Proteomes" id="UP000501900"/>
    </source>
</evidence>
<protein>
    <submittedName>
        <fullName evidence="2">Uncharacterized protein</fullName>
    </submittedName>
</protein>
<accession>A0A6G8R6T9</accession>
<name>A0A6G8R6T9_9CAUD</name>
<proteinExistence type="predicted"/>
<dbReference type="KEGG" id="vg:77946988"/>
<feature type="region of interest" description="Disordered" evidence="1">
    <location>
        <begin position="47"/>
        <end position="77"/>
    </location>
</feature>
<keyword evidence="3" id="KW-1185">Reference proteome</keyword>
<evidence type="ECO:0000313" key="2">
    <source>
        <dbReference type="EMBL" id="QIN97110.1"/>
    </source>
</evidence>
<dbReference type="GeneID" id="77946988"/>
<evidence type="ECO:0000256" key="1">
    <source>
        <dbReference type="SAM" id="MobiDB-lite"/>
    </source>
</evidence>
<sequence>MNCKQCGKCGAKWIDGQLYWATGKPGKDEDLAGLVCNTLGDDQCINPKRGNETGDTWKKRDEFAKKQQQEMKDAQDR</sequence>
<feature type="compositionally biased region" description="Basic and acidic residues" evidence="1">
    <location>
        <begin position="49"/>
        <end position="77"/>
    </location>
</feature>
<dbReference type="Proteomes" id="UP000501900">
    <property type="component" value="Genome"/>
</dbReference>
<dbReference type="RefSeq" id="YP_010670778.1">
    <property type="nucleotide sequence ID" value="NC_070965.1"/>
</dbReference>
<dbReference type="EMBL" id="MT162467">
    <property type="protein sequence ID" value="QIN97110.1"/>
    <property type="molecule type" value="Genomic_DNA"/>
</dbReference>